<organism evidence="2">
    <name type="scientific">Ixodes ricinus</name>
    <name type="common">Common tick</name>
    <name type="synonym">Acarus ricinus</name>
    <dbReference type="NCBI Taxonomy" id="34613"/>
    <lineage>
        <taxon>Eukaryota</taxon>
        <taxon>Metazoa</taxon>
        <taxon>Ecdysozoa</taxon>
        <taxon>Arthropoda</taxon>
        <taxon>Chelicerata</taxon>
        <taxon>Arachnida</taxon>
        <taxon>Acari</taxon>
        <taxon>Parasitiformes</taxon>
        <taxon>Ixodida</taxon>
        <taxon>Ixodoidea</taxon>
        <taxon>Ixodidae</taxon>
        <taxon>Ixodinae</taxon>
        <taxon>Ixodes</taxon>
    </lineage>
</organism>
<feature type="compositionally biased region" description="Basic residues" evidence="1">
    <location>
        <begin position="96"/>
        <end position="106"/>
    </location>
</feature>
<protein>
    <submittedName>
        <fullName evidence="2">Putative polyprotein</fullName>
    </submittedName>
</protein>
<reference evidence="2" key="1">
    <citation type="submission" date="2012-12" db="EMBL/GenBank/DDBJ databases">
        <title>Identification and characterization of a phenylalanine ammonia-lyase gene family in Isatis indigotica Fort.</title>
        <authorList>
            <person name="Liu Q."/>
            <person name="Chen J."/>
            <person name="Zhou X."/>
            <person name="Di P."/>
            <person name="Xiao Y."/>
            <person name="Xuan H."/>
            <person name="Zhang L."/>
            <person name="Chen W."/>
        </authorList>
    </citation>
    <scope>NUCLEOTIDE SEQUENCE</scope>
    <source>
        <tissue evidence="2">Salivary gland</tissue>
    </source>
</reference>
<evidence type="ECO:0000313" key="2">
    <source>
        <dbReference type="EMBL" id="JAA72905.1"/>
    </source>
</evidence>
<sequence>FFLLFPSFRQHAPLPPRVPSLRLARPCPTLLVGKGSKTGKVKTDALCSAHQGTLKATLKLASMMACFNHQIVLAARQRWPAGAGQYVVGENHTRHLLKPTKNKPPSKARPDFSLGAPGFPCKLTK</sequence>
<feature type="region of interest" description="Disordered" evidence="1">
    <location>
        <begin position="96"/>
        <end position="125"/>
    </location>
</feature>
<feature type="non-terminal residue" evidence="2">
    <location>
        <position position="1"/>
    </location>
</feature>
<dbReference type="EMBL" id="GADI01000903">
    <property type="protein sequence ID" value="JAA72905.1"/>
    <property type="molecule type" value="mRNA"/>
</dbReference>
<dbReference type="AlphaFoldDB" id="A0A0K8RPB3"/>
<evidence type="ECO:0000256" key="1">
    <source>
        <dbReference type="SAM" id="MobiDB-lite"/>
    </source>
</evidence>
<proteinExistence type="evidence at transcript level"/>
<accession>A0A0K8RPB3</accession>
<name>A0A0K8RPB3_IXORI</name>